<dbReference type="OrthoDB" id="9788101at2"/>
<keyword evidence="3" id="KW-1185">Reference proteome</keyword>
<feature type="domain" description="Glycosyltransferase 2-like" evidence="1">
    <location>
        <begin position="7"/>
        <end position="144"/>
    </location>
</feature>
<dbReference type="Proteomes" id="UP000291117">
    <property type="component" value="Unassembled WGS sequence"/>
</dbReference>
<dbReference type="SUPFAM" id="SSF53448">
    <property type="entry name" value="Nucleotide-diphospho-sugar transferases"/>
    <property type="match status" value="1"/>
</dbReference>
<organism evidence="2 3">
    <name type="scientific">Pedobacter hiemivivus</name>
    <dbReference type="NCBI Taxonomy" id="2530454"/>
    <lineage>
        <taxon>Bacteria</taxon>
        <taxon>Pseudomonadati</taxon>
        <taxon>Bacteroidota</taxon>
        <taxon>Sphingobacteriia</taxon>
        <taxon>Sphingobacteriales</taxon>
        <taxon>Sphingobacteriaceae</taxon>
        <taxon>Pedobacter</taxon>
    </lineage>
</organism>
<evidence type="ECO:0000313" key="2">
    <source>
        <dbReference type="EMBL" id="TCC96210.1"/>
    </source>
</evidence>
<dbReference type="PANTHER" id="PTHR22916:SF3">
    <property type="entry name" value="UDP-GLCNAC:BETAGAL BETA-1,3-N-ACETYLGLUCOSAMINYLTRANSFERASE-LIKE PROTEIN 1"/>
    <property type="match status" value="1"/>
</dbReference>
<name>A0A4R0N815_9SPHI</name>
<sequence length="249" mass="28265">MINVKISLVTVTYNAAKTIQQCIDSVARQTYKNVEYIIIDGNSSDGTADIIRQNKVHIHYFKSEADDGIYDAMNKGIMKSTGDVVGLLNADDYFANDNVISEIVASFVQNNADILYADLDYVNPNGKVLRRWRSGNYSPGKFNWGWMPPHPTFYAKREMFEQLGLYNSRYGTAADYELMLRFMHTNKAKVCYLNKVIVNMTQGGVSNQNLLNRIKAWRCDFRAMTNNNIGMPFLGLVLKPLRKVGQFIG</sequence>
<dbReference type="Gene3D" id="3.90.550.10">
    <property type="entry name" value="Spore Coat Polysaccharide Biosynthesis Protein SpsA, Chain A"/>
    <property type="match status" value="1"/>
</dbReference>
<accession>A0A4R0N815</accession>
<evidence type="ECO:0000259" key="1">
    <source>
        <dbReference type="Pfam" id="PF00535"/>
    </source>
</evidence>
<reference evidence="2 3" key="1">
    <citation type="submission" date="2019-02" db="EMBL/GenBank/DDBJ databases">
        <title>Pedobacter sp. RP-3-8 sp. nov., isolated from Arctic soil.</title>
        <authorList>
            <person name="Dahal R.H."/>
        </authorList>
    </citation>
    <scope>NUCLEOTIDE SEQUENCE [LARGE SCALE GENOMIC DNA]</scope>
    <source>
        <strain evidence="2 3">RP-3-8</strain>
    </source>
</reference>
<protein>
    <submittedName>
        <fullName evidence="2">Glycosyltransferase</fullName>
    </submittedName>
</protein>
<dbReference type="PANTHER" id="PTHR22916">
    <property type="entry name" value="GLYCOSYLTRANSFERASE"/>
    <property type="match status" value="1"/>
</dbReference>
<gene>
    <name evidence="2" type="ORF">EZ444_12270</name>
</gene>
<dbReference type="GO" id="GO:0016758">
    <property type="term" value="F:hexosyltransferase activity"/>
    <property type="evidence" value="ECO:0007669"/>
    <property type="project" value="UniProtKB-ARBA"/>
</dbReference>
<dbReference type="CDD" id="cd06433">
    <property type="entry name" value="GT_2_WfgS_like"/>
    <property type="match status" value="1"/>
</dbReference>
<dbReference type="RefSeq" id="WP_131609211.1">
    <property type="nucleotide sequence ID" value="NZ_SJSM01000006.1"/>
</dbReference>
<dbReference type="AlphaFoldDB" id="A0A4R0N815"/>
<evidence type="ECO:0000313" key="3">
    <source>
        <dbReference type="Proteomes" id="UP000291117"/>
    </source>
</evidence>
<dbReference type="InterPro" id="IPR029044">
    <property type="entry name" value="Nucleotide-diphossugar_trans"/>
</dbReference>
<dbReference type="InterPro" id="IPR001173">
    <property type="entry name" value="Glyco_trans_2-like"/>
</dbReference>
<comment type="caution">
    <text evidence="2">The sequence shown here is derived from an EMBL/GenBank/DDBJ whole genome shotgun (WGS) entry which is preliminary data.</text>
</comment>
<keyword evidence="2" id="KW-0808">Transferase</keyword>
<proteinExistence type="predicted"/>
<dbReference type="EMBL" id="SJSM01000006">
    <property type="protein sequence ID" value="TCC96210.1"/>
    <property type="molecule type" value="Genomic_DNA"/>
</dbReference>
<dbReference type="Pfam" id="PF00535">
    <property type="entry name" value="Glycos_transf_2"/>
    <property type="match status" value="1"/>
</dbReference>